<organism evidence="1 2">
    <name type="scientific">Grus japonensis</name>
    <name type="common">Japanese crane</name>
    <name type="synonym">Red-crowned crane</name>
    <dbReference type="NCBI Taxonomy" id="30415"/>
    <lineage>
        <taxon>Eukaryota</taxon>
        <taxon>Metazoa</taxon>
        <taxon>Chordata</taxon>
        <taxon>Craniata</taxon>
        <taxon>Vertebrata</taxon>
        <taxon>Euteleostomi</taxon>
        <taxon>Archelosauria</taxon>
        <taxon>Archosauria</taxon>
        <taxon>Dinosauria</taxon>
        <taxon>Saurischia</taxon>
        <taxon>Theropoda</taxon>
        <taxon>Coelurosauria</taxon>
        <taxon>Aves</taxon>
        <taxon>Neognathae</taxon>
        <taxon>Neoaves</taxon>
        <taxon>Gruiformes</taxon>
        <taxon>Gruidae</taxon>
        <taxon>Grus</taxon>
    </lineage>
</organism>
<evidence type="ECO:0000313" key="2">
    <source>
        <dbReference type="Proteomes" id="UP001623348"/>
    </source>
</evidence>
<evidence type="ECO:0000313" key="1">
    <source>
        <dbReference type="EMBL" id="GAB0191843.1"/>
    </source>
</evidence>
<comment type="caution">
    <text evidence="1">The sequence shown here is derived from an EMBL/GenBank/DDBJ whole genome shotgun (WGS) entry which is preliminary data.</text>
</comment>
<dbReference type="EMBL" id="BAAFJT010000006">
    <property type="protein sequence ID" value="GAB0191843.1"/>
    <property type="molecule type" value="Genomic_DNA"/>
</dbReference>
<dbReference type="Proteomes" id="UP001623348">
    <property type="component" value="Unassembled WGS sequence"/>
</dbReference>
<keyword evidence="2" id="KW-1185">Reference proteome</keyword>
<gene>
    <name evidence="1" type="ORF">GRJ2_001649600</name>
</gene>
<sequence length="153" mass="16967">MRRGFLKGQQGSQVQAWASVFKLSLKNYTLVTGIWLGQILLAAPDPKPARVNGKGSANSSECWIGALNVQPGGKTFPVKHFSTRSGEAAAFRDDFKSTIQVFLEDVIFKVVKPHGSKSRTSSQRADHTTCKNPGYIYFSWFNAGEEKEGREHF</sequence>
<reference evidence="1 2" key="1">
    <citation type="submission" date="2024-06" db="EMBL/GenBank/DDBJ databases">
        <title>The draft genome of Grus japonensis, version 3.</title>
        <authorList>
            <person name="Nabeshima K."/>
            <person name="Suzuki S."/>
            <person name="Onuma M."/>
        </authorList>
    </citation>
    <scope>NUCLEOTIDE SEQUENCE [LARGE SCALE GENOMIC DNA]</scope>
    <source>
        <strain evidence="1 2">451A</strain>
    </source>
</reference>
<protein>
    <submittedName>
        <fullName evidence="1">Uncharacterized protein</fullName>
    </submittedName>
</protein>
<dbReference type="AlphaFoldDB" id="A0ABC9X2E7"/>
<accession>A0ABC9X2E7</accession>
<proteinExistence type="predicted"/>
<name>A0ABC9X2E7_GRUJA</name>